<keyword evidence="3" id="KW-1185">Reference proteome</keyword>
<evidence type="ECO:0000256" key="1">
    <source>
        <dbReference type="SAM" id="MobiDB-lite"/>
    </source>
</evidence>
<organism evidence="2 3">
    <name type="scientific">Portunus trituberculatus</name>
    <name type="common">Swimming crab</name>
    <name type="synonym">Neptunus trituberculatus</name>
    <dbReference type="NCBI Taxonomy" id="210409"/>
    <lineage>
        <taxon>Eukaryota</taxon>
        <taxon>Metazoa</taxon>
        <taxon>Ecdysozoa</taxon>
        <taxon>Arthropoda</taxon>
        <taxon>Crustacea</taxon>
        <taxon>Multicrustacea</taxon>
        <taxon>Malacostraca</taxon>
        <taxon>Eumalacostraca</taxon>
        <taxon>Eucarida</taxon>
        <taxon>Decapoda</taxon>
        <taxon>Pleocyemata</taxon>
        <taxon>Brachyura</taxon>
        <taxon>Eubrachyura</taxon>
        <taxon>Portunoidea</taxon>
        <taxon>Portunidae</taxon>
        <taxon>Portuninae</taxon>
        <taxon>Portunus</taxon>
    </lineage>
</organism>
<comment type="caution">
    <text evidence="2">The sequence shown here is derived from an EMBL/GenBank/DDBJ whole genome shotgun (WGS) entry which is preliminary data.</text>
</comment>
<reference evidence="2 3" key="1">
    <citation type="submission" date="2019-05" db="EMBL/GenBank/DDBJ databases">
        <title>Another draft genome of Portunus trituberculatus and its Hox gene families provides insights of decapod evolution.</title>
        <authorList>
            <person name="Jeong J.-H."/>
            <person name="Song I."/>
            <person name="Kim S."/>
            <person name="Choi T."/>
            <person name="Kim D."/>
            <person name="Ryu S."/>
            <person name="Kim W."/>
        </authorList>
    </citation>
    <scope>NUCLEOTIDE SEQUENCE [LARGE SCALE GENOMIC DNA]</scope>
    <source>
        <tissue evidence="2">Muscle</tissue>
    </source>
</reference>
<sequence length="152" mass="15752">MNNNVGLQSSGDGAVRSVGQTLSPHPLNSAPTVSNSPLLGTPGGSVRIKIADLEAGNSGNILDLVLTSNHDRVSRLDSIAPPPGCDHVAASGDIRRFHGYLRKKINPPTVGPLLVDGSWVEDCINMADCLVQCFLIGVCPGITARSSSPSNS</sequence>
<feature type="compositionally biased region" description="Polar residues" evidence="1">
    <location>
        <begin position="1"/>
        <end position="11"/>
    </location>
</feature>
<proteinExistence type="predicted"/>
<accession>A0A5B7FG46</accession>
<feature type="compositionally biased region" description="Polar residues" evidence="1">
    <location>
        <begin position="29"/>
        <end position="38"/>
    </location>
</feature>
<gene>
    <name evidence="2" type="ORF">E2C01_038009</name>
</gene>
<protein>
    <submittedName>
        <fullName evidence="2">Uncharacterized protein</fullName>
    </submittedName>
</protein>
<dbReference type="AlphaFoldDB" id="A0A5B7FG46"/>
<evidence type="ECO:0000313" key="2">
    <source>
        <dbReference type="EMBL" id="MPC44336.1"/>
    </source>
</evidence>
<feature type="region of interest" description="Disordered" evidence="1">
    <location>
        <begin position="1"/>
        <end position="38"/>
    </location>
</feature>
<evidence type="ECO:0000313" key="3">
    <source>
        <dbReference type="Proteomes" id="UP000324222"/>
    </source>
</evidence>
<dbReference type="Proteomes" id="UP000324222">
    <property type="component" value="Unassembled WGS sequence"/>
</dbReference>
<dbReference type="EMBL" id="VSRR010006233">
    <property type="protein sequence ID" value="MPC44336.1"/>
    <property type="molecule type" value="Genomic_DNA"/>
</dbReference>
<name>A0A5B7FG46_PORTR</name>